<accession>A0A918EJF6</accession>
<dbReference type="EMBL" id="BMSV01000002">
    <property type="protein sequence ID" value="GGP96818.1"/>
    <property type="molecule type" value="Genomic_DNA"/>
</dbReference>
<reference evidence="2" key="2">
    <citation type="submission" date="2020-09" db="EMBL/GenBank/DDBJ databases">
        <authorList>
            <person name="Sun Q."/>
            <person name="Ohkuma M."/>
        </authorList>
    </citation>
    <scope>NUCLEOTIDE SEQUENCE</scope>
    <source>
        <strain evidence="2">JCM 4335</strain>
    </source>
</reference>
<organism evidence="2 3">
    <name type="scientific">Streptomyces roseolilacinus</name>
    <dbReference type="NCBI Taxonomy" id="66904"/>
    <lineage>
        <taxon>Bacteria</taxon>
        <taxon>Bacillati</taxon>
        <taxon>Actinomycetota</taxon>
        <taxon>Actinomycetes</taxon>
        <taxon>Kitasatosporales</taxon>
        <taxon>Streptomycetaceae</taxon>
        <taxon>Streptomyces</taxon>
    </lineage>
</organism>
<feature type="transmembrane region" description="Helical" evidence="1">
    <location>
        <begin position="42"/>
        <end position="61"/>
    </location>
</feature>
<keyword evidence="1" id="KW-1133">Transmembrane helix</keyword>
<comment type="caution">
    <text evidence="2">The sequence shown here is derived from an EMBL/GenBank/DDBJ whole genome shotgun (WGS) entry which is preliminary data.</text>
</comment>
<sequence>MTDTPPSGFLRIVLRADSLAASSAGTIILITVLLMLVFSDTVAGIATAAGLFALWVAVGWTGRRHQRSTGRDQAAPDR</sequence>
<gene>
    <name evidence="2" type="ORF">GCM10010249_13900</name>
</gene>
<protein>
    <submittedName>
        <fullName evidence="2">Uncharacterized protein</fullName>
    </submittedName>
</protein>
<evidence type="ECO:0000313" key="2">
    <source>
        <dbReference type="EMBL" id="GGP96818.1"/>
    </source>
</evidence>
<keyword evidence="1" id="KW-0472">Membrane</keyword>
<evidence type="ECO:0000313" key="3">
    <source>
        <dbReference type="Proteomes" id="UP000654123"/>
    </source>
</evidence>
<name>A0A918EJF6_9ACTN</name>
<dbReference type="RefSeq" id="WP_189530854.1">
    <property type="nucleotide sequence ID" value="NZ_BMSV01000002.1"/>
</dbReference>
<keyword evidence="1" id="KW-0812">Transmembrane</keyword>
<proteinExistence type="predicted"/>
<feature type="transmembrane region" description="Helical" evidence="1">
    <location>
        <begin position="12"/>
        <end position="36"/>
    </location>
</feature>
<evidence type="ECO:0000256" key="1">
    <source>
        <dbReference type="SAM" id="Phobius"/>
    </source>
</evidence>
<dbReference type="Proteomes" id="UP000654123">
    <property type="component" value="Unassembled WGS sequence"/>
</dbReference>
<keyword evidence="3" id="KW-1185">Reference proteome</keyword>
<dbReference type="AlphaFoldDB" id="A0A918EJF6"/>
<reference evidence="2" key="1">
    <citation type="journal article" date="2014" name="Int. J. Syst. Evol. Microbiol.">
        <title>Complete genome sequence of Corynebacterium casei LMG S-19264T (=DSM 44701T), isolated from a smear-ripened cheese.</title>
        <authorList>
            <consortium name="US DOE Joint Genome Institute (JGI-PGF)"/>
            <person name="Walter F."/>
            <person name="Albersmeier A."/>
            <person name="Kalinowski J."/>
            <person name="Ruckert C."/>
        </authorList>
    </citation>
    <scope>NUCLEOTIDE SEQUENCE</scope>
    <source>
        <strain evidence="2">JCM 4335</strain>
    </source>
</reference>